<keyword evidence="1" id="KW-0472">Membrane</keyword>
<feature type="transmembrane region" description="Helical" evidence="1">
    <location>
        <begin position="128"/>
        <end position="147"/>
    </location>
</feature>
<comment type="caution">
    <text evidence="2">The sequence shown here is derived from an EMBL/GenBank/DDBJ whole genome shotgun (WGS) entry which is preliminary data.</text>
</comment>
<dbReference type="Proteomes" id="UP000050902">
    <property type="component" value="Unassembled WGS sequence"/>
</dbReference>
<feature type="transmembrane region" description="Helical" evidence="1">
    <location>
        <begin position="223"/>
        <end position="241"/>
    </location>
</feature>
<feature type="transmembrane region" description="Helical" evidence="1">
    <location>
        <begin position="351"/>
        <end position="368"/>
    </location>
</feature>
<accession>A0ABR5NIW6</accession>
<keyword evidence="3" id="KW-1185">Reference proteome</keyword>
<feature type="transmembrane region" description="Helical" evidence="1">
    <location>
        <begin position="313"/>
        <end position="331"/>
    </location>
</feature>
<evidence type="ECO:0008006" key="4">
    <source>
        <dbReference type="Google" id="ProtNLM"/>
    </source>
</evidence>
<feature type="transmembrane region" description="Helical" evidence="1">
    <location>
        <begin position="380"/>
        <end position="400"/>
    </location>
</feature>
<keyword evidence="1" id="KW-1133">Transmembrane helix</keyword>
<organism evidence="2 3">
    <name type="scientific">Stenotrophomonas nitritireducens</name>
    <dbReference type="NCBI Taxonomy" id="83617"/>
    <lineage>
        <taxon>Bacteria</taxon>
        <taxon>Pseudomonadati</taxon>
        <taxon>Pseudomonadota</taxon>
        <taxon>Gammaproteobacteria</taxon>
        <taxon>Lysobacterales</taxon>
        <taxon>Lysobacteraceae</taxon>
        <taxon>Stenotrophomonas</taxon>
    </lineage>
</organism>
<feature type="transmembrane region" description="Helical" evidence="1">
    <location>
        <begin position="677"/>
        <end position="698"/>
    </location>
</feature>
<feature type="transmembrane region" description="Helical" evidence="1">
    <location>
        <begin position="64"/>
        <end position="85"/>
    </location>
</feature>
<sequence length="707" mass="77477">MYPRWLRLLWLGAMPVLVLALFNYVTFKRHYSGRATFPWDFLGGYHAQSFGWYDIGGVTAPASWLPWTNLGFPAFLAIQAGGWYLPLTLLHALGVEYSVHVATVFQALHVLFGAVGCCLLLRRLGSPLAVALFAGIAYHYGATFFSNQQHVDIVRAAAWFPWLILALHPEFLTRKWWGIPAAALILSQLLVCAYPGAIVSFAYASAVWVLLQTWQCKDPVGRRRYLVLLSCAVLCGLLMAMPKWMPFLLNGAVGLQRESFDPPPVGNMALFTFLLPYLSDAVPGDPTMRSLWLPLTVFWGICWLTPREPLARFGLAMTVFGLVFCMLVPHVPEFLHLLPGGGVSRFPLADWRPVIHLGLILASASGWQRLLSGSVPMQSALVRSAVMLLVFTAAVLAGVFHGFDGASLVLALATGAVVLALALVVIALSSARPRGRMVSGIWAIALIVVTATNGYMYHRSQPLTWRPAWNSDVEMQSFGGHFSDFTSGRQPLVIERRPARAVVGGNLQDAITLRDSSHYNHCYYSHRYCVFGYDNLRLSKPHQLLLSSLYGEGGGALLAFVSHPQQLLVIPAVGGDTVPLLDEALATAPAVGDSTGVKVSFRKYSAESVVYLVETVRGVRVIENEIAWPGWRLRLCDTTGRCGTPVEVEATSQSLRTWSIPPGKWTVNLEFVGPSNVPGYLCYVLGVLIALLGGWLAFRRKKAADGA</sequence>
<evidence type="ECO:0000313" key="3">
    <source>
        <dbReference type="Proteomes" id="UP000050902"/>
    </source>
</evidence>
<feature type="transmembrane region" description="Helical" evidence="1">
    <location>
        <begin position="440"/>
        <end position="457"/>
    </location>
</feature>
<keyword evidence="1" id="KW-0812">Transmembrane</keyword>
<proteinExistence type="predicted"/>
<feature type="transmembrane region" description="Helical" evidence="1">
    <location>
        <begin position="97"/>
        <end position="121"/>
    </location>
</feature>
<reference evidence="2 3" key="1">
    <citation type="submission" date="2015-05" db="EMBL/GenBank/DDBJ databases">
        <title>Genome sequencing and analysis of members of genus Stenotrophomonas.</title>
        <authorList>
            <person name="Patil P.P."/>
            <person name="Midha S."/>
            <person name="Patil P.B."/>
        </authorList>
    </citation>
    <scope>NUCLEOTIDE SEQUENCE [LARGE SCALE GENOMIC DNA]</scope>
    <source>
        <strain evidence="2 3">DSM 12575</strain>
    </source>
</reference>
<feature type="transmembrane region" description="Helical" evidence="1">
    <location>
        <begin position="406"/>
        <end position="428"/>
    </location>
</feature>
<feature type="transmembrane region" description="Helical" evidence="1">
    <location>
        <begin position="184"/>
        <end position="211"/>
    </location>
</feature>
<name>A0ABR5NIW6_9GAMM</name>
<protein>
    <recommendedName>
        <fullName evidence="4">YfhO family protein</fullName>
    </recommendedName>
</protein>
<evidence type="ECO:0000256" key="1">
    <source>
        <dbReference type="SAM" id="Phobius"/>
    </source>
</evidence>
<feature type="transmembrane region" description="Helical" evidence="1">
    <location>
        <begin position="290"/>
        <end position="306"/>
    </location>
</feature>
<gene>
    <name evidence="2" type="ORF">ABB22_11365</name>
</gene>
<evidence type="ECO:0000313" key="2">
    <source>
        <dbReference type="EMBL" id="KRG56743.1"/>
    </source>
</evidence>
<feature type="transmembrane region" description="Helical" evidence="1">
    <location>
        <begin position="6"/>
        <end position="25"/>
    </location>
</feature>
<dbReference type="EMBL" id="LDJG01000016">
    <property type="protein sequence ID" value="KRG56743.1"/>
    <property type="molecule type" value="Genomic_DNA"/>
</dbReference>